<feature type="transmembrane region" description="Helical" evidence="7">
    <location>
        <begin position="313"/>
        <end position="343"/>
    </location>
</feature>
<organism evidence="9 10">
    <name type="scientific">Brevibacillus panacihumi</name>
    <dbReference type="NCBI Taxonomy" id="497735"/>
    <lineage>
        <taxon>Bacteria</taxon>
        <taxon>Bacillati</taxon>
        <taxon>Bacillota</taxon>
        <taxon>Bacilli</taxon>
        <taxon>Bacillales</taxon>
        <taxon>Paenibacillaceae</taxon>
        <taxon>Brevibacillus</taxon>
    </lineage>
</organism>
<comment type="caution">
    <text evidence="9">The sequence shown here is derived from an EMBL/GenBank/DDBJ whole genome shotgun (WGS) entry which is preliminary data.</text>
</comment>
<keyword evidence="2" id="KW-1003">Cell membrane</keyword>
<sequence>MTVLVILLFLLFLVIGIPISLVLGMITICYFFLMGNTTLLTSTPMRLFSGLENFGLLAIPLFMLAGELMNGGGITTRLVKFARVFVGHVRGGLAYVTVISNMFLASILGSANAQAAMMSKVMVPEMEKEGYTKDFGSALTLASSIVAPIIPPSMIFIIYGTLSGSSIGGLFMAGIIPGIIYGIGFIGLIAYMGYKHNFPKSNRATANEMVKSTVSVLPALLVPVVIIFGILSGAFTATESAAIACVIAFIVGAFLYRELDLKQLPQIFINTVISTATVTFLIAMANIFGWMIAFEQIPQLIANTMLSISDNPFVFLLLVNLLLLLLGMILDGIAALIILVPVLMPLVTAFQIDPIHFGVIICINLTIGLLTPPVGTGLFIVSSIAEVKFERLVKATMPFLIVAIIILFIITYWSDAVLLVPRMLGLTT</sequence>
<feature type="transmembrane region" description="Helical" evidence="7">
    <location>
        <begin position="54"/>
        <end position="74"/>
    </location>
</feature>
<reference evidence="9 10" key="1">
    <citation type="submission" date="2018-10" db="EMBL/GenBank/DDBJ databases">
        <title>Phylogenomics of Brevibacillus.</title>
        <authorList>
            <person name="Dunlap C."/>
        </authorList>
    </citation>
    <scope>NUCLEOTIDE SEQUENCE [LARGE SCALE GENOMIC DNA]</scope>
    <source>
        <strain evidence="9 10">JCM 15085</strain>
    </source>
</reference>
<dbReference type="Pfam" id="PF06808">
    <property type="entry name" value="DctM"/>
    <property type="match status" value="1"/>
</dbReference>
<dbReference type="NCBIfam" id="TIGR00786">
    <property type="entry name" value="dctM"/>
    <property type="match status" value="1"/>
</dbReference>
<dbReference type="InterPro" id="IPR004681">
    <property type="entry name" value="TRAP_DctM"/>
</dbReference>
<feature type="transmembrane region" description="Helical" evidence="7">
    <location>
        <begin position="240"/>
        <end position="256"/>
    </location>
</feature>
<feature type="transmembrane region" description="Helical" evidence="7">
    <location>
        <begin position="138"/>
        <end position="159"/>
    </location>
</feature>
<dbReference type="RefSeq" id="WP_122913558.1">
    <property type="nucleotide sequence ID" value="NZ_JBNNOX010000005.1"/>
</dbReference>
<accession>A0A3M8CRB5</accession>
<keyword evidence="4 7" id="KW-0812">Transmembrane</keyword>
<keyword evidence="3" id="KW-0997">Cell inner membrane</keyword>
<dbReference type="AlphaFoldDB" id="A0A3M8CRB5"/>
<comment type="subcellular location">
    <subcellularLocation>
        <location evidence="1">Cell inner membrane</location>
        <topology evidence="1">Multi-pass membrane protein</topology>
    </subcellularLocation>
</comment>
<gene>
    <name evidence="9" type="ORF">EDM58_12005</name>
</gene>
<dbReference type="EMBL" id="RHHT01000026">
    <property type="protein sequence ID" value="RNB78223.1"/>
    <property type="molecule type" value="Genomic_DNA"/>
</dbReference>
<evidence type="ECO:0000256" key="5">
    <source>
        <dbReference type="ARBA" id="ARBA00022989"/>
    </source>
</evidence>
<dbReference type="PANTHER" id="PTHR33362">
    <property type="entry name" value="SIALIC ACID TRAP TRANSPORTER PERMEASE PROTEIN SIAT-RELATED"/>
    <property type="match status" value="1"/>
</dbReference>
<feature type="transmembrane region" description="Helical" evidence="7">
    <location>
        <begin position="171"/>
        <end position="194"/>
    </location>
</feature>
<evidence type="ECO:0000256" key="1">
    <source>
        <dbReference type="ARBA" id="ARBA00004429"/>
    </source>
</evidence>
<evidence type="ECO:0000256" key="6">
    <source>
        <dbReference type="ARBA" id="ARBA00023136"/>
    </source>
</evidence>
<keyword evidence="5 7" id="KW-1133">Transmembrane helix</keyword>
<dbReference type="PIRSF" id="PIRSF006066">
    <property type="entry name" value="HI0050"/>
    <property type="match status" value="1"/>
</dbReference>
<evidence type="ECO:0000256" key="4">
    <source>
        <dbReference type="ARBA" id="ARBA00022692"/>
    </source>
</evidence>
<evidence type="ECO:0000256" key="2">
    <source>
        <dbReference type="ARBA" id="ARBA00022475"/>
    </source>
</evidence>
<dbReference type="GO" id="GO:0022857">
    <property type="term" value="F:transmembrane transporter activity"/>
    <property type="evidence" value="ECO:0007669"/>
    <property type="project" value="TreeGrafter"/>
</dbReference>
<dbReference type="InterPro" id="IPR010656">
    <property type="entry name" value="DctM"/>
</dbReference>
<feature type="domain" description="TRAP C4-dicarboxylate transport system permease DctM subunit" evidence="8">
    <location>
        <begin position="7"/>
        <end position="412"/>
    </location>
</feature>
<feature type="transmembrane region" description="Helical" evidence="7">
    <location>
        <begin position="397"/>
        <end position="420"/>
    </location>
</feature>
<feature type="transmembrane region" description="Helical" evidence="7">
    <location>
        <begin position="6"/>
        <end position="33"/>
    </location>
</feature>
<proteinExistence type="predicted"/>
<feature type="transmembrane region" description="Helical" evidence="7">
    <location>
        <begin position="268"/>
        <end position="293"/>
    </location>
</feature>
<feature type="transmembrane region" description="Helical" evidence="7">
    <location>
        <begin position="94"/>
        <end position="117"/>
    </location>
</feature>
<protein>
    <submittedName>
        <fullName evidence="9">TRAP transporter large permease</fullName>
    </submittedName>
</protein>
<feature type="transmembrane region" description="Helical" evidence="7">
    <location>
        <begin position="355"/>
        <end position="385"/>
    </location>
</feature>
<evidence type="ECO:0000259" key="8">
    <source>
        <dbReference type="Pfam" id="PF06808"/>
    </source>
</evidence>
<evidence type="ECO:0000313" key="10">
    <source>
        <dbReference type="Proteomes" id="UP000281915"/>
    </source>
</evidence>
<evidence type="ECO:0000256" key="3">
    <source>
        <dbReference type="ARBA" id="ARBA00022519"/>
    </source>
</evidence>
<evidence type="ECO:0000256" key="7">
    <source>
        <dbReference type="SAM" id="Phobius"/>
    </source>
</evidence>
<dbReference type="Proteomes" id="UP000281915">
    <property type="component" value="Unassembled WGS sequence"/>
</dbReference>
<dbReference type="GO" id="GO:0005886">
    <property type="term" value="C:plasma membrane"/>
    <property type="evidence" value="ECO:0007669"/>
    <property type="project" value="UniProtKB-SubCell"/>
</dbReference>
<dbReference type="PANTHER" id="PTHR33362:SF2">
    <property type="entry name" value="TRAP TRANSPORTER LARGE PERMEASE PROTEIN"/>
    <property type="match status" value="1"/>
</dbReference>
<keyword evidence="6 7" id="KW-0472">Membrane</keyword>
<name>A0A3M8CRB5_9BACL</name>
<evidence type="ECO:0000313" key="9">
    <source>
        <dbReference type="EMBL" id="RNB78223.1"/>
    </source>
</evidence>
<feature type="transmembrane region" description="Helical" evidence="7">
    <location>
        <begin position="214"/>
        <end position="234"/>
    </location>
</feature>